<dbReference type="EMBL" id="CCDP010000002">
    <property type="protein sequence ID" value="CDQ40593.1"/>
    <property type="molecule type" value="Genomic_DNA"/>
</dbReference>
<dbReference type="PANTHER" id="PTHR11067:SF9">
    <property type="entry name" value="INOSINE TRIPHOSPHATE PYROPHOSPHATASE"/>
    <property type="match status" value="1"/>
</dbReference>
<dbReference type="GO" id="GO:0009143">
    <property type="term" value="P:nucleoside triphosphate catabolic process"/>
    <property type="evidence" value="ECO:0007669"/>
    <property type="project" value="InterPro"/>
</dbReference>
<dbReference type="Proteomes" id="UP000028875">
    <property type="component" value="Unassembled WGS sequence"/>
</dbReference>
<dbReference type="eggNOG" id="COG0127">
    <property type="taxonomic scope" value="Bacteria"/>
</dbReference>
<dbReference type="GO" id="GO:0005737">
    <property type="term" value="C:cytoplasm"/>
    <property type="evidence" value="ECO:0007669"/>
    <property type="project" value="TreeGrafter"/>
</dbReference>
<evidence type="ECO:0000256" key="1">
    <source>
        <dbReference type="ARBA" id="ARBA00008023"/>
    </source>
</evidence>
<name>A0A024QDH6_9BACI</name>
<evidence type="ECO:0000313" key="3">
    <source>
        <dbReference type="EMBL" id="CDQ40593.1"/>
    </source>
</evidence>
<organism evidence="3 4">
    <name type="scientific">Virgibacillus massiliensis</name>
    <dbReference type="NCBI Taxonomy" id="1462526"/>
    <lineage>
        <taxon>Bacteria</taxon>
        <taxon>Bacillati</taxon>
        <taxon>Bacillota</taxon>
        <taxon>Bacilli</taxon>
        <taxon>Bacillales</taxon>
        <taxon>Bacillaceae</taxon>
        <taxon>Virgibacillus</taxon>
    </lineage>
</organism>
<dbReference type="RefSeq" id="WP_021292329.1">
    <property type="nucleotide sequence ID" value="NZ_BNER01000011.1"/>
</dbReference>
<dbReference type="GO" id="GO:0047429">
    <property type="term" value="F:nucleoside triphosphate diphosphatase activity"/>
    <property type="evidence" value="ECO:0007669"/>
    <property type="project" value="InterPro"/>
</dbReference>
<accession>A0A024QDH6</accession>
<protein>
    <submittedName>
        <fullName evidence="3">Putative deoxyribonucleotide triphosphate pyrophosphatase</fullName>
    </submittedName>
</protein>
<keyword evidence="4" id="KW-1185">Reference proteome</keyword>
<dbReference type="SUPFAM" id="SSF52972">
    <property type="entry name" value="ITPase-like"/>
    <property type="match status" value="1"/>
</dbReference>
<evidence type="ECO:0000313" key="4">
    <source>
        <dbReference type="Proteomes" id="UP000028875"/>
    </source>
</evidence>
<gene>
    <name evidence="3" type="ORF">BN990_02919</name>
</gene>
<dbReference type="OrthoDB" id="9795331at2"/>
<dbReference type="STRING" id="1462526.BN990_02919"/>
<dbReference type="InterPro" id="IPR029001">
    <property type="entry name" value="ITPase-like_fam"/>
</dbReference>
<evidence type="ECO:0000256" key="2">
    <source>
        <dbReference type="ARBA" id="ARBA00022801"/>
    </source>
</evidence>
<dbReference type="PANTHER" id="PTHR11067">
    <property type="entry name" value="INOSINE TRIPHOSPHATE PYROPHOSPHATASE/HAM1 PROTEIN"/>
    <property type="match status" value="1"/>
</dbReference>
<dbReference type="InterPro" id="IPR002637">
    <property type="entry name" value="RdgB/HAM1"/>
</dbReference>
<proteinExistence type="inferred from homology"/>
<comment type="similarity">
    <text evidence="1">Belongs to the HAM1 NTPase family.</text>
</comment>
<comment type="caution">
    <text evidence="3">The sequence shown here is derived from an EMBL/GenBank/DDBJ whole genome shotgun (WGS) entry which is preliminary data.</text>
</comment>
<dbReference type="Pfam" id="PF01725">
    <property type="entry name" value="Ham1p_like"/>
    <property type="match status" value="1"/>
</dbReference>
<sequence length="189" mass="22000">MKEIMFVTTNKGKIASAQKDLNNIKVLPIEADLIEPRSDDIKEIAKHKVLQAYEIVKQPCIALDSGFFISELNGFPKAYVNHMLDTIGIKGVLKLMNNVQNRYSEFRSCLTYYDGEIMAFFESKSPGIISNEIKGIENDKKWSDLWYIFIPENFGKTLAEFNEEDFMNYKNVKEDSCMIKFREWYNDTF</sequence>
<dbReference type="AlphaFoldDB" id="A0A024QDH6"/>
<reference evidence="4" key="2">
    <citation type="submission" date="2014-05" db="EMBL/GenBank/DDBJ databases">
        <title>Draft genome sequence of Virgibacillus massiliensis Vm-5.</title>
        <authorList>
            <person name="Khelaifia S."/>
            <person name="Croce O."/>
            <person name="Lagier J.C."/>
            <person name="Raoult D."/>
        </authorList>
    </citation>
    <scope>NUCLEOTIDE SEQUENCE [LARGE SCALE GENOMIC DNA]</scope>
    <source>
        <strain evidence="4">Vm-5</strain>
    </source>
</reference>
<keyword evidence="2" id="KW-0378">Hydrolase</keyword>
<dbReference type="Gene3D" id="3.90.950.10">
    <property type="match status" value="1"/>
</dbReference>
<reference evidence="3 4" key="1">
    <citation type="submission" date="2014-03" db="EMBL/GenBank/DDBJ databases">
        <authorList>
            <person name="Urmite Genomes U."/>
        </authorList>
    </citation>
    <scope>NUCLEOTIDE SEQUENCE [LARGE SCALE GENOMIC DNA]</scope>
    <source>
        <strain evidence="3 4">Vm-5</strain>
    </source>
</reference>